<keyword evidence="6" id="KW-0206">Cytoskeleton</keyword>
<evidence type="ECO:0000256" key="4">
    <source>
        <dbReference type="ARBA" id="ARBA00023186"/>
    </source>
</evidence>
<proteinExistence type="inferred from homology"/>
<keyword evidence="8" id="KW-1185">Reference proteome</keyword>
<dbReference type="InterPro" id="IPR036126">
    <property type="entry name" value="TBCA_sf"/>
</dbReference>
<dbReference type="GO" id="GO:0048487">
    <property type="term" value="F:beta-tubulin binding"/>
    <property type="evidence" value="ECO:0007669"/>
    <property type="project" value="InterPro"/>
</dbReference>
<evidence type="ECO:0000256" key="5">
    <source>
        <dbReference type="ARBA" id="ARBA00026055"/>
    </source>
</evidence>
<dbReference type="OrthoDB" id="296187at2759"/>
<comment type="subunit">
    <text evidence="5 6">Supercomplex made of cofactors A to E. Cofactors A and D function by capturing and stabilizing tubulin in a quasi-native conformation. Cofactor E binds to the cofactor D-tubulin complex; interaction with cofactor C then causes the release of tubulin polypeptides that are committed to the native state.</text>
</comment>
<dbReference type="InterPro" id="IPR004226">
    <property type="entry name" value="TBCA"/>
</dbReference>
<reference evidence="9" key="1">
    <citation type="submission" date="2017-02" db="UniProtKB">
        <authorList>
            <consortium name="WormBaseParasite"/>
        </authorList>
    </citation>
    <scope>IDENTIFICATION</scope>
</reference>
<evidence type="ECO:0000313" key="7">
    <source>
        <dbReference type="EMBL" id="VDK49265.1"/>
    </source>
</evidence>
<dbReference type="GO" id="GO:0007021">
    <property type="term" value="P:tubulin complex assembly"/>
    <property type="evidence" value="ECO:0007669"/>
    <property type="project" value="UniProtKB-UniRule"/>
</dbReference>
<protein>
    <recommendedName>
        <fullName evidence="3 6">Tubulin-specific chaperone A</fullName>
    </recommendedName>
</protein>
<keyword evidence="4 6" id="KW-0143">Chaperone</keyword>
<keyword evidence="6" id="KW-0493">Microtubule</keyword>
<organism evidence="9">
    <name type="scientific">Anisakis simplex</name>
    <name type="common">Herring worm</name>
    <dbReference type="NCBI Taxonomy" id="6269"/>
    <lineage>
        <taxon>Eukaryota</taxon>
        <taxon>Metazoa</taxon>
        <taxon>Ecdysozoa</taxon>
        <taxon>Nematoda</taxon>
        <taxon>Chromadorea</taxon>
        <taxon>Rhabditida</taxon>
        <taxon>Spirurina</taxon>
        <taxon>Ascaridomorpha</taxon>
        <taxon>Ascaridoidea</taxon>
        <taxon>Anisakidae</taxon>
        <taxon>Anisakis</taxon>
        <taxon>Anisakis simplex complex</taxon>
    </lineage>
</organism>
<evidence type="ECO:0000256" key="3">
    <source>
        <dbReference type="ARBA" id="ARBA00015002"/>
    </source>
</evidence>
<dbReference type="WBParaSite" id="ASIM_0001381501-mRNA-1">
    <property type="protein sequence ID" value="ASIM_0001381501-mRNA-1"/>
    <property type="gene ID" value="ASIM_0001381501"/>
</dbReference>
<evidence type="ECO:0000313" key="8">
    <source>
        <dbReference type="Proteomes" id="UP000267096"/>
    </source>
</evidence>
<dbReference type="GO" id="GO:0005829">
    <property type="term" value="C:cytosol"/>
    <property type="evidence" value="ECO:0007669"/>
    <property type="project" value="TreeGrafter"/>
</dbReference>
<dbReference type="Pfam" id="PF02970">
    <property type="entry name" value="TBCA"/>
    <property type="match status" value="1"/>
</dbReference>
<evidence type="ECO:0000256" key="2">
    <source>
        <dbReference type="ARBA" id="ARBA00006806"/>
    </source>
</evidence>
<dbReference type="SUPFAM" id="SSF46988">
    <property type="entry name" value="Tubulin chaperone cofactor A"/>
    <property type="match status" value="1"/>
</dbReference>
<evidence type="ECO:0000313" key="9">
    <source>
        <dbReference type="WBParaSite" id="ASIM_0001381501-mRNA-1"/>
    </source>
</evidence>
<name>A0A0M3JZ99_ANISI</name>
<comment type="similarity">
    <text evidence="2 6">Belongs to the TBCA family.</text>
</comment>
<dbReference type="PANTHER" id="PTHR21500:SF0">
    <property type="entry name" value="TUBULIN-SPECIFIC CHAPERONE A"/>
    <property type="match status" value="1"/>
</dbReference>
<dbReference type="Proteomes" id="UP000267096">
    <property type="component" value="Unassembled WGS sequence"/>
</dbReference>
<dbReference type="PANTHER" id="PTHR21500">
    <property type="entry name" value="TUBULIN-SPECIFIC CHAPERONE A"/>
    <property type="match status" value="1"/>
</dbReference>
<evidence type="ECO:0000256" key="1">
    <source>
        <dbReference type="ARBA" id="ARBA00003046"/>
    </source>
</evidence>
<gene>
    <name evidence="7" type="ORF">ASIM_LOCUS13243</name>
</gene>
<dbReference type="GO" id="GO:0005874">
    <property type="term" value="C:microtubule"/>
    <property type="evidence" value="ECO:0007669"/>
    <property type="project" value="UniProtKB-KW"/>
</dbReference>
<sequence>MADPQLLKEITIKTGVVKRLLKEISYYKKESEGEAAKLEKMKADSNADEYMVKKQAEIVQLLDANSTSLDGSKEYTAACEQIQAVSSVD</sequence>
<dbReference type="GO" id="GO:0007023">
    <property type="term" value="P:post-chaperonin tubulin folding pathway"/>
    <property type="evidence" value="ECO:0007669"/>
    <property type="project" value="UniProtKB-UniRule"/>
</dbReference>
<keyword evidence="6" id="KW-0963">Cytoplasm</keyword>
<reference evidence="7 8" key="2">
    <citation type="submission" date="2018-11" db="EMBL/GenBank/DDBJ databases">
        <authorList>
            <consortium name="Pathogen Informatics"/>
        </authorList>
    </citation>
    <scope>NUCLEOTIDE SEQUENCE [LARGE SCALE GENOMIC DNA]</scope>
</reference>
<comment type="subcellular location">
    <subcellularLocation>
        <location evidence="6">Cytoplasm</location>
        <location evidence="6">Cytoskeleton</location>
    </subcellularLocation>
</comment>
<dbReference type="Gene3D" id="1.20.58.90">
    <property type="match status" value="1"/>
</dbReference>
<evidence type="ECO:0000256" key="6">
    <source>
        <dbReference type="RuleBase" id="RU364030"/>
    </source>
</evidence>
<accession>A0A0M3JZ99</accession>
<dbReference type="EMBL" id="UYRR01031344">
    <property type="protein sequence ID" value="VDK49265.1"/>
    <property type="molecule type" value="Genomic_DNA"/>
</dbReference>
<comment type="function">
    <text evidence="1">Tubulin-folding protein; involved in the early step of the tubulin folding pathway.</text>
</comment>
<dbReference type="AlphaFoldDB" id="A0A0M3JZ99"/>